<evidence type="ECO:0000256" key="1">
    <source>
        <dbReference type="ARBA" id="ARBA00023125"/>
    </source>
</evidence>
<dbReference type="Gene3D" id="1.10.260.40">
    <property type="entry name" value="lambda repressor-like DNA-binding domains"/>
    <property type="match status" value="1"/>
</dbReference>
<dbReference type="CDD" id="cd00093">
    <property type="entry name" value="HTH_XRE"/>
    <property type="match status" value="1"/>
</dbReference>
<gene>
    <name evidence="3" type="ORF">DKG75_11265</name>
</gene>
<evidence type="ECO:0000313" key="3">
    <source>
        <dbReference type="EMBL" id="PWR20580.1"/>
    </source>
</evidence>
<dbReference type="GO" id="GO:0003700">
    <property type="term" value="F:DNA-binding transcription factor activity"/>
    <property type="evidence" value="ECO:0007669"/>
    <property type="project" value="TreeGrafter"/>
</dbReference>
<dbReference type="PROSITE" id="PS50943">
    <property type="entry name" value="HTH_CROC1"/>
    <property type="match status" value="1"/>
</dbReference>
<accession>A0A317E330</accession>
<feature type="domain" description="HTH cro/C1-type" evidence="2">
    <location>
        <begin position="11"/>
        <end position="65"/>
    </location>
</feature>
<sequence length="87" mass="9700">MRANATVARNLRRLRLLKGVSQENLAMDAGIDRTYVSRLEREMENPTVAVLETLAVALEIGIGEFFETVDPDAPPPAQLPRGRRKAR</sequence>
<dbReference type="PANTHER" id="PTHR46797">
    <property type="entry name" value="HTH-TYPE TRANSCRIPTIONAL REGULATOR"/>
    <property type="match status" value="1"/>
</dbReference>
<dbReference type="Pfam" id="PF01381">
    <property type="entry name" value="HTH_3"/>
    <property type="match status" value="1"/>
</dbReference>
<dbReference type="PANTHER" id="PTHR46797:SF1">
    <property type="entry name" value="METHYLPHOSPHONATE SYNTHASE"/>
    <property type="match status" value="1"/>
</dbReference>
<keyword evidence="4" id="KW-1185">Reference proteome</keyword>
<reference evidence="4" key="1">
    <citation type="submission" date="2018-05" db="EMBL/GenBank/DDBJ databases">
        <title>Zavarzinia sp. HR-AS.</title>
        <authorList>
            <person name="Lee Y."/>
            <person name="Jeon C.O."/>
        </authorList>
    </citation>
    <scope>NUCLEOTIDE SEQUENCE [LARGE SCALE GENOMIC DNA]</scope>
    <source>
        <strain evidence="4">DSM 1231</strain>
    </source>
</reference>
<dbReference type="OrthoDB" id="2986852at2"/>
<dbReference type="InterPro" id="IPR001387">
    <property type="entry name" value="Cro/C1-type_HTH"/>
</dbReference>
<dbReference type="InterPro" id="IPR050807">
    <property type="entry name" value="TransReg_Diox_bact_type"/>
</dbReference>
<dbReference type="GO" id="GO:0005829">
    <property type="term" value="C:cytosol"/>
    <property type="evidence" value="ECO:0007669"/>
    <property type="project" value="TreeGrafter"/>
</dbReference>
<dbReference type="Proteomes" id="UP000246077">
    <property type="component" value="Unassembled WGS sequence"/>
</dbReference>
<dbReference type="SUPFAM" id="SSF47413">
    <property type="entry name" value="lambda repressor-like DNA-binding domains"/>
    <property type="match status" value="1"/>
</dbReference>
<protein>
    <submittedName>
        <fullName evidence="3">Transcriptional regulator</fullName>
    </submittedName>
</protein>
<name>A0A317E330_9PROT</name>
<comment type="caution">
    <text evidence="3">The sequence shown here is derived from an EMBL/GenBank/DDBJ whole genome shotgun (WGS) entry which is preliminary data.</text>
</comment>
<keyword evidence="1" id="KW-0238">DNA-binding</keyword>
<dbReference type="GO" id="GO:0003677">
    <property type="term" value="F:DNA binding"/>
    <property type="evidence" value="ECO:0007669"/>
    <property type="project" value="UniProtKB-KW"/>
</dbReference>
<dbReference type="SMART" id="SM00530">
    <property type="entry name" value="HTH_XRE"/>
    <property type="match status" value="1"/>
</dbReference>
<proteinExistence type="predicted"/>
<evidence type="ECO:0000313" key="4">
    <source>
        <dbReference type="Proteomes" id="UP000246077"/>
    </source>
</evidence>
<dbReference type="AlphaFoldDB" id="A0A317E330"/>
<dbReference type="InterPro" id="IPR010982">
    <property type="entry name" value="Lambda_DNA-bd_dom_sf"/>
</dbReference>
<evidence type="ECO:0000259" key="2">
    <source>
        <dbReference type="PROSITE" id="PS50943"/>
    </source>
</evidence>
<dbReference type="EMBL" id="QGLF01000003">
    <property type="protein sequence ID" value="PWR20580.1"/>
    <property type="molecule type" value="Genomic_DNA"/>
</dbReference>
<organism evidence="3 4">
    <name type="scientific">Zavarzinia compransoris</name>
    <dbReference type="NCBI Taxonomy" id="1264899"/>
    <lineage>
        <taxon>Bacteria</taxon>
        <taxon>Pseudomonadati</taxon>
        <taxon>Pseudomonadota</taxon>
        <taxon>Alphaproteobacteria</taxon>
        <taxon>Rhodospirillales</taxon>
        <taxon>Zavarziniaceae</taxon>
        <taxon>Zavarzinia</taxon>
    </lineage>
</organism>